<organism evidence="2">
    <name type="scientific">bioreactor metagenome</name>
    <dbReference type="NCBI Taxonomy" id="1076179"/>
    <lineage>
        <taxon>unclassified sequences</taxon>
        <taxon>metagenomes</taxon>
        <taxon>ecological metagenomes</taxon>
    </lineage>
</organism>
<name>A0A645ET00_9ZZZZ</name>
<reference evidence="2" key="1">
    <citation type="submission" date="2019-08" db="EMBL/GenBank/DDBJ databases">
        <authorList>
            <person name="Kucharzyk K."/>
            <person name="Murdoch R.W."/>
            <person name="Higgins S."/>
            <person name="Loffler F."/>
        </authorList>
    </citation>
    <scope>NUCLEOTIDE SEQUENCE</scope>
</reference>
<evidence type="ECO:0000313" key="2">
    <source>
        <dbReference type="EMBL" id="MPN04957.1"/>
    </source>
</evidence>
<proteinExistence type="predicted"/>
<gene>
    <name evidence="2" type="ORF">SDC9_152206</name>
</gene>
<feature type="domain" description="Fatty acid kinase subunit A-like C-terminal" evidence="1">
    <location>
        <begin position="3"/>
        <end position="69"/>
    </location>
</feature>
<evidence type="ECO:0000259" key="1">
    <source>
        <dbReference type="Pfam" id="PF13684"/>
    </source>
</evidence>
<accession>A0A645ET00</accession>
<protein>
    <recommendedName>
        <fullName evidence="1">Fatty acid kinase subunit A-like C-terminal domain-containing protein</fullName>
    </recommendedName>
</protein>
<comment type="caution">
    <text evidence="2">The sequence shown here is derived from an EMBL/GenBank/DDBJ whole genome shotgun (WGS) entry which is preliminary data.</text>
</comment>
<dbReference type="InterPro" id="IPR033470">
    <property type="entry name" value="FakA-like_C"/>
</dbReference>
<dbReference type="Pfam" id="PF13684">
    <property type="entry name" value="FakA-like_C"/>
    <property type="match status" value="1"/>
</dbReference>
<dbReference type="AlphaFoldDB" id="A0A645ET00"/>
<sequence>MIEEVIPDLIKQADADQTGEMMTIFYGEDVDQAKADRVLELLKKTFGRRYEYTMINGKQPVYQYIVSIE</sequence>
<dbReference type="EMBL" id="VSSQ01050875">
    <property type="protein sequence ID" value="MPN04957.1"/>
    <property type="molecule type" value="Genomic_DNA"/>
</dbReference>